<dbReference type="EMBL" id="NWUJ01000003">
    <property type="protein sequence ID" value="PFH36680.1"/>
    <property type="molecule type" value="Genomic_DNA"/>
</dbReference>
<feature type="region of interest" description="Disordered" evidence="2">
    <location>
        <begin position="150"/>
        <end position="196"/>
    </location>
</feature>
<keyword evidence="4" id="KW-1185">Reference proteome</keyword>
<feature type="compositionally biased region" description="Low complexity" evidence="2">
    <location>
        <begin position="726"/>
        <end position="736"/>
    </location>
</feature>
<dbReference type="AlphaFoldDB" id="A0A2A9MMA4"/>
<dbReference type="PANTHER" id="PTHR16487">
    <property type="entry name" value="PPP4R2-RELATED PROTEIN"/>
    <property type="match status" value="1"/>
</dbReference>
<feature type="region of interest" description="Disordered" evidence="2">
    <location>
        <begin position="400"/>
        <end position="431"/>
    </location>
</feature>
<dbReference type="OrthoDB" id="341898at2759"/>
<dbReference type="GO" id="GO:0030289">
    <property type="term" value="C:protein phosphatase 4 complex"/>
    <property type="evidence" value="ECO:0007669"/>
    <property type="project" value="InterPro"/>
</dbReference>
<dbReference type="KEGG" id="bbes:BESB_048720"/>
<comment type="similarity">
    <text evidence="1">Belongs to the PPP4R2 family.</text>
</comment>
<proteinExistence type="inferred from homology"/>
<organism evidence="3 4">
    <name type="scientific">Besnoitia besnoiti</name>
    <name type="common">Apicomplexan protozoan</name>
    <dbReference type="NCBI Taxonomy" id="94643"/>
    <lineage>
        <taxon>Eukaryota</taxon>
        <taxon>Sar</taxon>
        <taxon>Alveolata</taxon>
        <taxon>Apicomplexa</taxon>
        <taxon>Conoidasida</taxon>
        <taxon>Coccidia</taxon>
        <taxon>Eucoccidiorida</taxon>
        <taxon>Eimeriorina</taxon>
        <taxon>Sarcocystidae</taxon>
        <taxon>Besnoitia</taxon>
    </lineage>
</organism>
<dbReference type="GeneID" id="40309802"/>
<feature type="compositionally biased region" description="Low complexity" evidence="2">
    <location>
        <begin position="664"/>
        <end position="678"/>
    </location>
</feature>
<gene>
    <name evidence="3" type="ORF">BESB_048720</name>
</gene>
<reference evidence="3 4" key="1">
    <citation type="submission" date="2017-09" db="EMBL/GenBank/DDBJ databases">
        <title>Genome sequencing of Besnoitia besnoiti strain Bb-Ger1.</title>
        <authorList>
            <person name="Schares G."/>
            <person name="Venepally P."/>
            <person name="Lorenzi H.A."/>
        </authorList>
    </citation>
    <scope>NUCLEOTIDE SEQUENCE [LARGE SCALE GENOMIC DNA]</scope>
    <source>
        <strain evidence="3 4">Bb-Ger1</strain>
    </source>
</reference>
<feature type="compositionally biased region" description="Basic and acidic residues" evidence="2">
    <location>
        <begin position="152"/>
        <end position="162"/>
    </location>
</feature>
<name>A0A2A9MMA4_BESBE</name>
<dbReference type="Proteomes" id="UP000224006">
    <property type="component" value="Chromosome III"/>
</dbReference>
<feature type="region of interest" description="Disordered" evidence="2">
    <location>
        <begin position="1"/>
        <end position="73"/>
    </location>
</feature>
<feature type="compositionally biased region" description="Low complexity" evidence="2">
    <location>
        <begin position="406"/>
        <end position="424"/>
    </location>
</feature>
<dbReference type="Pfam" id="PF09184">
    <property type="entry name" value="PPP4R2"/>
    <property type="match status" value="1"/>
</dbReference>
<evidence type="ECO:0000256" key="1">
    <source>
        <dbReference type="ARBA" id="ARBA00009207"/>
    </source>
</evidence>
<evidence type="ECO:0000313" key="4">
    <source>
        <dbReference type="Proteomes" id="UP000224006"/>
    </source>
</evidence>
<comment type="caution">
    <text evidence="3">The sequence shown here is derived from an EMBL/GenBank/DDBJ whole genome shotgun (WGS) entry which is preliminary data.</text>
</comment>
<evidence type="ECO:0008006" key="5">
    <source>
        <dbReference type="Google" id="ProtNLM"/>
    </source>
</evidence>
<dbReference type="RefSeq" id="XP_029220689.1">
    <property type="nucleotide sequence ID" value="XM_029363323.1"/>
</dbReference>
<sequence>MTAGAPAFGVLPPALDGPSTDSSETYMADSSVHTPADFAESLLGQAAELSPHEPSENVTSGRGFGGSLGQPSTDLVNEHAREVSHGNKLYAEEGHESGGAAAMACDSTGNRPSPSEKEGAEAIIYRLTVQRIVDFINIYYSLKTSVSAASRCARERDAKDPAKSAARVPSDSSSAASSPESSPRQAGLPPPSGGRRGLRCACRCACCAAEGAECSRARSGGAGASQASAAATQKDPKTPCVDLPQEGLDVLKEIARTGQCRYPWALVKTMMAAKMEQMFTDMAKSRMKRRLAFDWTTARNLCCFQVMQFLRPPVTVQRLCEVLLRPMYAVPEKFFFAMRKLLLVRGCLYEPLTIPAFVQLSSIPGLRFAESKVSELCSATFWVKNPRSGLYARQACPAATASPSWAPGAARSRGNSGAEGAASGEDPEADELLRRQRGEGARGGETEEPSAPASQECCTACCCCRDWLRDIDDGEPLPPPYSAFLLAPSAPSSCLGAASDAGDADGDTRSDAGDGNRPAAANAGSSEQREGGGGEAEDETGGEGRDAGAEGSGGETCDEEAMADADGQTDSCAAEESGAACADQLPSCSVSAPAAEAASPARAEETGRSSLVDSQGEEGQGRDELTRHARNELAAEPEKEDGERNAKNVVETSSPQTRTDALKSWAAGESAASSPSEATDGASVRTPHPSESGGTGEDADQDSSHAFAEGENLSPEMGTARNGRPSAGAADALSLAAEEHAELLAGGAGSRASLSKEKEASAQTQSELTWTRRRKEAREGDEGGECQTKKQKC</sequence>
<feature type="compositionally biased region" description="Low complexity" evidence="2">
    <location>
        <begin position="164"/>
        <end position="183"/>
    </location>
</feature>
<feature type="compositionally biased region" description="Basic and acidic residues" evidence="2">
    <location>
        <begin position="619"/>
        <end position="646"/>
    </location>
</feature>
<feature type="region of interest" description="Disordered" evidence="2">
    <location>
        <begin position="95"/>
        <end position="116"/>
    </location>
</feature>
<feature type="compositionally biased region" description="Low complexity" evidence="2">
    <location>
        <begin position="570"/>
        <end position="601"/>
    </location>
</feature>
<protein>
    <recommendedName>
        <fullName evidence="5">PPP4R2</fullName>
    </recommendedName>
</protein>
<feature type="compositionally biased region" description="Polar residues" evidence="2">
    <location>
        <begin position="650"/>
        <end position="659"/>
    </location>
</feature>
<dbReference type="GO" id="GO:0005634">
    <property type="term" value="C:nucleus"/>
    <property type="evidence" value="ECO:0007669"/>
    <property type="project" value="TreeGrafter"/>
</dbReference>
<accession>A0A2A9MMA4</accession>
<dbReference type="STRING" id="94643.A0A2A9MMA4"/>
<dbReference type="InterPro" id="IPR015267">
    <property type="entry name" value="PPP4R2"/>
</dbReference>
<evidence type="ECO:0000313" key="3">
    <source>
        <dbReference type="EMBL" id="PFH36680.1"/>
    </source>
</evidence>
<evidence type="ECO:0000256" key="2">
    <source>
        <dbReference type="SAM" id="MobiDB-lite"/>
    </source>
</evidence>
<dbReference type="PANTHER" id="PTHR16487:SF0">
    <property type="entry name" value="PROTEIN PHOSPHATASE 4 REGULATORY SUBUNIT 2-RELATED"/>
    <property type="match status" value="1"/>
</dbReference>
<dbReference type="GO" id="GO:0019888">
    <property type="term" value="F:protein phosphatase regulator activity"/>
    <property type="evidence" value="ECO:0007669"/>
    <property type="project" value="InterPro"/>
</dbReference>
<feature type="region of interest" description="Disordered" evidence="2">
    <location>
        <begin position="493"/>
        <end position="793"/>
    </location>
</feature>
<dbReference type="VEuPathDB" id="ToxoDB:BESB_048720"/>
<dbReference type="GO" id="GO:0005737">
    <property type="term" value="C:cytoplasm"/>
    <property type="evidence" value="ECO:0007669"/>
    <property type="project" value="TreeGrafter"/>
</dbReference>